<accession>A0ACC2J2A9</accession>
<keyword evidence="2" id="KW-1185">Reference proteome</keyword>
<name>A0ACC2J2A9_9PEZI</name>
<organism evidence="1 2">
    <name type="scientific">Nemania bipapillata</name>
    <dbReference type="NCBI Taxonomy" id="110536"/>
    <lineage>
        <taxon>Eukaryota</taxon>
        <taxon>Fungi</taxon>
        <taxon>Dikarya</taxon>
        <taxon>Ascomycota</taxon>
        <taxon>Pezizomycotina</taxon>
        <taxon>Sordariomycetes</taxon>
        <taxon>Xylariomycetidae</taxon>
        <taxon>Xylariales</taxon>
        <taxon>Xylariaceae</taxon>
        <taxon>Nemania</taxon>
    </lineage>
</organism>
<evidence type="ECO:0000313" key="1">
    <source>
        <dbReference type="EMBL" id="KAJ8121333.1"/>
    </source>
</evidence>
<dbReference type="EMBL" id="JAPESX010000433">
    <property type="protein sequence ID" value="KAJ8121333.1"/>
    <property type="molecule type" value="Genomic_DNA"/>
</dbReference>
<comment type="caution">
    <text evidence="1">The sequence shown here is derived from an EMBL/GenBank/DDBJ whole genome shotgun (WGS) entry which is preliminary data.</text>
</comment>
<gene>
    <name evidence="1" type="ORF">ONZ43_g2184</name>
</gene>
<reference evidence="1" key="1">
    <citation type="submission" date="2022-11" db="EMBL/GenBank/DDBJ databases">
        <title>Genome Sequence of Nemania bipapillata.</title>
        <authorList>
            <person name="Buettner E."/>
        </authorList>
    </citation>
    <scope>NUCLEOTIDE SEQUENCE</scope>
    <source>
        <strain evidence="1">CP14</strain>
    </source>
</reference>
<dbReference type="Proteomes" id="UP001153334">
    <property type="component" value="Unassembled WGS sequence"/>
</dbReference>
<evidence type="ECO:0000313" key="2">
    <source>
        <dbReference type="Proteomes" id="UP001153334"/>
    </source>
</evidence>
<sequence>MEEEKNHLMSAEEGGLSRDSDDFEQPGSTTQRIGFFNKALGKAIGLFQRPSCNLSAFIVIVIAHWLLFSALLGFASTRNQQDSGSSTSAFAYSPVLNDIDLPFSPKEMFAQRYHNQSIYVGQPSPEVDAAWDRIQEPMIWGVSGDDVRRVGKDASKAVKYDSAWGFGDDLYMVEVDVFHQIHCLNVLRKGLVTNYDYYWGRRWGFEPPLDFKTHIRHCMSLLLQNLMCDADVEIITHEWNEEQPWPFPDFGPVKQCRDFDALLEWAESNKLPHARSRYMKHRPPVGWVRTPMEGDPDNLIGEPTGSREGEDTQRVCIKDC</sequence>
<protein>
    <submittedName>
        <fullName evidence="1">Uncharacterized protein</fullName>
    </submittedName>
</protein>
<proteinExistence type="predicted"/>